<sequence>MKKILLLILCLSFSGFAQQKSKTKAKPKTNIPLIKDKPKTTVPILTDADDLLEVKSNEPNPNDLLDISLSVPKPKTPNAGQQIYNEIGLNGDFTFNKKIGFSVNAPEGNIVSYFYLNTKNGYSMLDWKGIKAMLSENPEGEMTQIKNANNDFYQYMKSSEGNFVMKAGSKQSMVVHDIQTKMLSKEFFKTFKKTGNKVGKVGGNKYPRVEYSGTFEGKKMSIWLSNPQDVLLDTKFTHSLSGYWGLGFIASPSGTTYMITGIVGDGASIFMNYIENATVSFSGKGYKPMGEMTGGNAGAFSQTSDIQDLPFVNQINNADATANYYDIMINALNQSIAEHQSGLKEAQKNNDTKATKRYNCLITCTKNKKTRLEKVKTEHIKIINQYKNDDEKRDEKINQLMETQGQPKPCNC</sequence>
<feature type="signal peptide" evidence="1">
    <location>
        <begin position="1"/>
        <end position="17"/>
    </location>
</feature>
<accession>A0ABX1QRC0</accession>
<name>A0ABX1QRC0_9FLAO</name>
<gene>
    <name evidence="2" type="ORF">G6042_05690</name>
</gene>
<dbReference type="EMBL" id="JAAMPT010000203">
    <property type="protein sequence ID" value="NMH24757.1"/>
    <property type="molecule type" value="Genomic_DNA"/>
</dbReference>
<evidence type="ECO:0008006" key="4">
    <source>
        <dbReference type="Google" id="ProtNLM"/>
    </source>
</evidence>
<comment type="caution">
    <text evidence="2">The sequence shown here is derived from an EMBL/GenBank/DDBJ whole genome shotgun (WGS) entry which is preliminary data.</text>
</comment>
<proteinExistence type="predicted"/>
<protein>
    <recommendedName>
        <fullName evidence="4">GLPGLI family protein</fullName>
    </recommendedName>
</protein>
<evidence type="ECO:0000313" key="3">
    <source>
        <dbReference type="Proteomes" id="UP000767947"/>
    </source>
</evidence>
<feature type="chain" id="PRO_5047544290" description="GLPGLI family protein" evidence="1">
    <location>
        <begin position="18"/>
        <end position="412"/>
    </location>
</feature>
<keyword evidence="1" id="KW-0732">Signal</keyword>
<dbReference type="RefSeq" id="WP_169523339.1">
    <property type="nucleotide sequence ID" value="NZ_JAAMPT010000203.1"/>
</dbReference>
<keyword evidence="3" id="KW-1185">Reference proteome</keyword>
<reference evidence="2 3" key="1">
    <citation type="submission" date="2020-02" db="EMBL/GenBank/DDBJ databases">
        <title>Flavobacterium sp. genome.</title>
        <authorList>
            <person name="Jung H.S."/>
            <person name="Baek J.H."/>
            <person name="Jeon C.O."/>
        </authorList>
    </citation>
    <scope>NUCLEOTIDE SEQUENCE [LARGE SCALE GENOMIC DNA]</scope>
    <source>
        <strain evidence="2 3">SE-s27</strain>
    </source>
</reference>
<evidence type="ECO:0000313" key="2">
    <source>
        <dbReference type="EMBL" id="NMH24757.1"/>
    </source>
</evidence>
<organism evidence="2 3">
    <name type="scientific">Flavobacterium solisilvae</name>
    <dbReference type="NCBI Taxonomy" id="1852019"/>
    <lineage>
        <taxon>Bacteria</taxon>
        <taxon>Pseudomonadati</taxon>
        <taxon>Bacteroidota</taxon>
        <taxon>Flavobacteriia</taxon>
        <taxon>Flavobacteriales</taxon>
        <taxon>Flavobacteriaceae</taxon>
        <taxon>Flavobacterium</taxon>
    </lineage>
</organism>
<evidence type="ECO:0000256" key="1">
    <source>
        <dbReference type="SAM" id="SignalP"/>
    </source>
</evidence>
<dbReference type="Proteomes" id="UP000767947">
    <property type="component" value="Unassembled WGS sequence"/>
</dbReference>